<dbReference type="GO" id="GO:0003697">
    <property type="term" value="F:single-stranded DNA binding"/>
    <property type="evidence" value="ECO:0007669"/>
    <property type="project" value="UniProtKB-ARBA"/>
</dbReference>
<keyword evidence="4 14" id="KW-0227">DNA damage</keyword>
<evidence type="ECO:0000256" key="13">
    <source>
        <dbReference type="ARBA" id="ARBA00023242"/>
    </source>
</evidence>
<keyword evidence="9 14" id="KW-0496">Mitochondrion</keyword>
<dbReference type="PANTHER" id="PTHR47642">
    <property type="entry name" value="ATP-DEPENDENT DNA HELICASE"/>
    <property type="match status" value="1"/>
</dbReference>
<keyword evidence="12 14" id="KW-0413">Isomerase</keyword>
<keyword evidence="8 14" id="KW-0238">DNA-binding</keyword>
<keyword evidence="7 14" id="KW-0067">ATP-binding</keyword>
<evidence type="ECO:0000256" key="12">
    <source>
        <dbReference type="ARBA" id="ARBA00023235"/>
    </source>
</evidence>
<keyword evidence="13 14" id="KW-0539">Nucleus</keyword>
<dbReference type="InterPro" id="IPR051055">
    <property type="entry name" value="PIF1_helicase"/>
</dbReference>
<feature type="region of interest" description="Disordered" evidence="15">
    <location>
        <begin position="38"/>
        <end position="74"/>
    </location>
</feature>
<comment type="cofactor">
    <cofactor evidence="1 14">
        <name>Mg(2+)</name>
        <dbReference type="ChEBI" id="CHEBI:18420"/>
    </cofactor>
</comment>
<evidence type="ECO:0000256" key="5">
    <source>
        <dbReference type="ARBA" id="ARBA00022801"/>
    </source>
</evidence>
<evidence type="ECO:0000256" key="14">
    <source>
        <dbReference type="HAMAP-Rule" id="MF_03176"/>
    </source>
</evidence>
<sequence>MSQGRGSRPGQNGLKRESSILSYFSKKDSDTTTTAFVSAKNLSQSQPIPKSSTTIPLATRQNSHPFAASRSTTKQITNDSKYVDAELYGDQKLVFSSHLTTKRSNTTLATSKAAPKQAQDHAVFEDLIDLTMEVTETVPKPRIASFGNRQAPKPSAGLPSAGRAWNPGQKPTNITSSMHTSTANQFEISHGRPSAMDGQPFRVTSGSSTSSQMESSSMFGNPAYSSASTQSKKRELPFKTFSDAKRGRDYDISTSSSQGATREITRVGQYNLSAEQNAVLEMALFERKSLFFTGSAGTGKSILLREIIAQMQKKYGSGIAITASTGIAACNIGGLTLHSFAGIGLGHDSVEKLVKRISSIKQVYRRWTSISVLVIDEISMIDAGLFDKLEQIARQVRRNTKPFGGIQLILTGDFFQLPPVGKDKVAKYCFDAQSWSKVVERNVMLTHVFRQKDGDFVRMLNEMRLNQMSASTINKFKSLSRTPKYADDSIQPTRLFSLRNQVEISNNDRLRHLTGAAHRYTANDWGDQAKLNGCMAPVELEMKMDAQVMLIKNLTPTLVNGSTGIVIGFTNEGQFTSEGSIQSRLLEKERPNNTPGGGRKEEMIIPTEVYPIVRFVNGQEVVIQPERWEVELPGGELAATRTQIPLMLAWALSIHKSQGQTLDRVFVDLGSVFEKGQAYVALSRATDMNSLQVLNFNPSKVVADPRVVDFYQRLSCI</sequence>
<comment type="function">
    <text evidence="14">DNA-dependent ATPase and 5'-3' DNA helicase required for the maintenance of both mitochondrial and nuclear genome stability.</text>
</comment>
<evidence type="ECO:0000256" key="3">
    <source>
        <dbReference type="ARBA" id="ARBA00022741"/>
    </source>
</evidence>
<evidence type="ECO:0000256" key="6">
    <source>
        <dbReference type="ARBA" id="ARBA00022806"/>
    </source>
</evidence>
<dbReference type="Gene3D" id="3.40.50.300">
    <property type="entry name" value="P-loop containing nucleotide triphosphate hydrolases"/>
    <property type="match status" value="2"/>
</dbReference>
<feature type="compositionally biased region" description="Low complexity" evidence="15">
    <location>
        <begin position="205"/>
        <end position="217"/>
    </location>
</feature>
<evidence type="ECO:0000256" key="7">
    <source>
        <dbReference type="ARBA" id="ARBA00022840"/>
    </source>
</evidence>
<dbReference type="GO" id="GO:0005524">
    <property type="term" value="F:ATP binding"/>
    <property type="evidence" value="ECO:0007669"/>
    <property type="project" value="UniProtKB-UniRule"/>
</dbReference>
<feature type="region of interest" description="Disordered" evidence="15">
    <location>
        <begin position="1"/>
        <end position="21"/>
    </location>
</feature>
<organism evidence="17 18">
    <name type="scientific">Umbelopsis vinacea</name>
    <dbReference type="NCBI Taxonomy" id="44442"/>
    <lineage>
        <taxon>Eukaryota</taxon>
        <taxon>Fungi</taxon>
        <taxon>Fungi incertae sedis</taxon>
        <taxon>Mucoromycota</taxon>
        <taxon>Mucoromycotina</taxon>
        <taxon>Umbelopsidomycetes</taxon>
        <taxon>Umbelopsidales</taxon>
        <taxon>Umbelopsidaceae</taxon>
        <taxon>Umbelopsis</taxon>
    </lineage>
</organism>
<evidence type="ECO:0000256" key="1">
    <source>
        <dbReference type="ARBA" id="ARBA00001946"/>
    </source>
</evidence>
<keyword evidence="5 14" id="KW-0378">Hydrolase</keyword>
<comment type="caution">
    <text evidence="17">The sequence shown here is derived from an EMBL/GenBank/DDBJ whole genome shotgun (WGS) entry which is preliminary data.</text>
</comment>
<comment type="subcellular location">
    <subcellularLocation>
        <location evidence="2">Nucleus</location>
        <location evidence="2">Nucleolus</location>
    </subcellularLocation>
    <subcellularLocation>
        <location evidence="14">Nucleus</location>
    </subcellularLocation>
    <subcellularLocation>
        <location evidence="14">Mitochondrion</location>
    </subcellularLocation>
</comment>
<dbReference type="PANTHER" id="PTHR47642:SF5">
    <property type="entry name" value="ATP-DEPENDENT DNA HELICASE"/>
    <property type="match status" value="1"/>
</dbReference>
<keyword evidence="18" id="KW-1185">Reference proteome</keyword>
<dbReference type="InterPro" id="IPR049163">
    <property type="entry name" value="Pif1-like_2B_dom"/>
</dbReference>
<feature type="binding site" evidence="14">
    <location>
        <begin position="294"/>
        <end position="301"/>
    </location>
    <ligand>
        <name>ATP</name>
        <dbReference type="ChEBI" id="CHEBI:30616"/>
    </ligand>
</feature>
<name>A0A8H7Q426_9FUNG</name>
<feature type="domain" description="AAA+ ATPase" evidence="16">
    <location>
        <begin position="286"/>
        <end position="440"/>
    </location>
</feature>
<keyword evidence="10 14" id="KW-0233">DNA recombination</keyword>
<proteinExistence type="inferred from homology"/>
<dbReference type="GO" id="GO:0005730">
    <property type="term" value="C:nucleolus"/>
    <property type="evidence" value="ECO:0007669"/>
    <property type="project" value="UniProtKB-SubCell"/>
</dbReference>
<dbReference type="CDD" id="cd18809">
    <property type="entry name" value="SF1_C_RecD"/>
    <property type="match status" value="1"/>
</dbReference>
<dbReference type="EMBL" id="JAEPRA010000005">
    <property type="protein sequence ID" value="KAG2185493.1"/>
    <property type="molecule type" value="Genomic_DNA"/>
</dbReference>
<gene>
    <name evidence="14" type="primary">PIF1</name>
    <name evidence="17" type="ORF">INT44_002286</name>
</gene>
<dbReference type="InterPro" id="IPR027417">
    <property type="entry name" value="P-loop_NTPase"/>
</dbReference>
<dbReference type="SUPFAM" id="SSF52540">
    <property type="entry name" value="P-loop containing nucleoside triphosphate hydrolases"/>
    <property type="match status" value="2"/>
</dbReference>
<dbReference type="InterPro" id="IPR003593">
    <property type="entry name" value="AAA+_ATPase"/>
</dbReference>
<dbReference type="GO" id="GO:0016787">
    <property type="term" value="F:hydrolase activity"/>
    <property type="evidence" value="ECO:0007669"/>
    <property type="project" value="UniProtKB-KW"/>
</dbReference>
<evidence type="ECO:0000256" key="4">
    <source>
        <dbReference type="ARBA" id="ARBA00022763"/>
    </source>
</evidence>
<dbReference type="GO" id="GO:0005739">
    <property type="term" value="C:mitochondrion"/>
    <property type="evidence" value="ECO:0007669"/>
    <property type="project" value="UniProtKB-SubCell"/>
</dbReference>
<evidence type="ECO:0000256" key="11">
    <source>
        <dbReference type="ARBA" id="ARBA00023204"/>
    </source>
</evidence>
<dbReference type="Pfam" id="PF05970">
    <property type="entry name" value="PIF1"/>
    <property type="match status" value="1"/>
</dbReference>
<feature type="DNA-binding region" evidence="14">
    <location>
        <begin position="677"/>
        <end position="696"/>
    </location>
</feature>
<evidence type="ECO:0000256" key="8">
    <source>
        <dbReference type="ARBA" id="ARBA00023125"/>
    </source>
</evidence>
<evidence type="ECO:0000313" key="17">
    <source>
        <dbReference type="EMBL" id="KAG2185493.1"/>
    </source>
</evidence>
<evidence type="ECO:0000256" key="10">
    <source>
        <dbReference type="ARBA" id="ARBA00023172"/>
    </source>
</evidence>
<comment type="subunit">
    <text evidence="14">Monomer.</text>
</comment>
<comment type="similarity">
    <text evidence="14">Belongs to the helicase family. PIF1 subfamily.</text>
</comment>
<feature type="region of interest" description="Disordered" evidence="15">
    <location>
        <begin position="144"/>
        <end position="164"/>
    </location>
</feature>
<evidence type="ECO:0000256" key="9">
    <source>
        <dbReference type="ARBA" id="ARBA00023128"/>
    </source>
</evidence>
<comment type="catalytic activity">
    <reaction evidence="14">
        <text>ATP + H2O = ADP + phosphate + H(+)</text>
        <dbReference type="Rhea" id="RHEA:13065"/>
        <dbReference type="ChEBI" id="CHEBI:15377"/>
        <dbReference type="ChEBI" id="CHEBI:15378"/>
        <dbReference type="ChEBI" id="CHEBI:30616"/>
        <dbReference type="ChEBI" id="CHEBI:43474"/>
        <dbReference type="ChEBI" id="CHEBI:456216"/>
        <dbReference type="EC" id="5.6.2.3"/>
    </reaction>
</comment>
<dbReference type="GO" id="GO:0043139">
    <property type="term" value="F:5'-3' DNA helicase activity"/>
    <property type="evidence" value="ECO:0007669"/>
    <property type="project" value="UniProtKB-UniRule"/>
</dbReference>
<keyword evidence="6 14" id="KW-0347">Helicase</keyword>
<dbReference type="SMART" id="SM00382">
    <property type="entry name" value="AAA"/>
    <property type="match status" value="1"/>
</dbReference>
<evidence type="ECO:0000259" key="16">
    <source>
        <dbReference type="SMART" id="SM00382"/>
    </source>
</evidence>
<dbReference type="GO" id="GO:0006281">
    <property type="term" value="P:DNA repair"/>
    <property type="evidence" value="ECO:0007669"/>
    <property type="project" value="UniProtKB-UniRule"/>
</dbReference>
<feature type="region of interest" description="Disordered" evidence="15">
    <location>
        <begin position="203"/>
        <end position="231"/>
    </location>
</feature>
<keyword evidence="3 14" id="KW-0547">Nucleotide-binding</keyword>
<dbReference type="EC" id="5.6.2.3" evidence="14"/>
<dbReference type="AlphaFoldDB" id="A0A8H7Q426"/>
<dbReference type="OrthoDB" id="5578775at2759"/>
<accession>A0A8H7Q426</accession>
<dbReference type="InterPro" id="IPR048293">
    <property type="entry name" value="PIF1_RRM3_pfh1"/>
</dbReference>
<dbReference type="InterPro" id="IPR010285">
    <property type="entry name" value="DNA_helicase_pif1-like_DEAD"/>
</dbReference>
<dbReference type="GO" id="GO:0006310">
    <property type="term" value="P:DNA recombination"/>
    <property type="evidence" value="ECO:0007669"/>
    <property type="project" value="UniProtKB-UniRule"/>
</dbReference>
<dbReference type="GO" id="GO:0000723">
    <property type="term" value="P:telomere maintenance"/>
    <property type="evidence" value="ECO:0007669"/>
    <property type="project" value="InterPro"/>
</dbReference>
<dbReference type="Pfam" id="PF21530">
    <property type="entry name" value="Pif1_2B_dom"/>
    <property type="match status" value="1"/>
</dbReference>
<dbReference type="HAMAP" id="MF_03176">
    <property type="entry name" value="PIF1"/>
    <property type="match status" value="1"/>
</dbReference>
<dbReference type="CDD" id="cd18037">
    <property type="entry name" value="DEXSc_Pif1_like"/>
    <property type="match status" value="1"/>
</dbReference>
<evidence type="ECO:0000256" key="2">
    <source>
        <dbReference type="ARBA" id="ARBA00004604"/>
    </source>
</evidence>
<evidence type="ECO:0000313" key="18">
    <source>
        <dbReference type="Proteomes" id="UP000612746"/>
    </source>
</evidence>
<protein>
    <recommendedName>
        <fullName evidence="14">ATP-dependent DNA helicase PIF1</fullName>
        <ecNumber evidence="14">5.6.2.3</ecNumber>
    </recommendedName>
    <alternativeName>
        <fullName evidence="14">DNA 5'-3' helicase PIF1</fullName>
    </alternativeName>
    <alternativeName>
        <fullName evidence="14">DNA repair and recombination helicase PIF1</fullName>
    </alternativeName>
</protein>
<keyword evidence="11 14" id="KW-0234">DNA repair</keyword>
<dbReference type="Proteomes" id="UP000612746">
    <property type="component" value="Unassembled WGS sequence"/>
</dbReference>
<reference evidence="17" key="1">
    <citation type="submission" date="2020-12" db="EMBL/GenBank/DDBJ databases">
        <title>Metabolic potential, ecology and presence of endohyphal bacteria is reflected in genomic diversity of Mucoromycotina.</title>
        <authorList>
            <person name="Muszewska A."/>
            <person name="Okrasinska A."/>
            <person name="Steczkiewicz K."/>
            <person name="Drgas O."/>
            <person name="Orlowska M."/>
            <person name="Perlinska-Lenart U."/>
            <person name="Aleksandrzak-Piekarczyk T."/>
            <person name="Szatraj K."/>
            <person name="Zielenkiewicz U."/>
            <person name="Pilsyk S."/>
            <person name="Malc E."/>
            <person name="Mieczkowski P."/>
            <person name="Kruszewska J.S."/>
            <person name="Biernat P."/>
            <person name="Pawlowska J."/>
        </authorList>
    </citation>
    <scope>NUCLEOTIDE SEQUENCE</scope>
    <source>
        <strain evidence="17">WA0000051536</strain>
    </source>
</reference>
<dbReference type="FunFam" id="3.40.50.300:FF:001226">
    <property type="entry name" value="ATP-dependent DNA helicase PIF1"/>
    <property type="match status" value="1"/>
</dbReference>
<evidence type="ECO:0000256" key="15">
    <source>
        <dbReference type="SAM" id="MobiDB-lite"/>
    </source>
</evidence>